<evidence type="ECO:0008006" key="3">
    <source>
        <dbReference type="Google" id="ProtNLM"/>
    </source>
</evidence>
<sequence length="327" mass="37403">MKISKNLKKSKNSFNFLGGRIVTKFFTDKMSQLSRQIGNFARTACILEVTTEKPGNVTPTHDFTDTKFENFVFGSMLIGDVVEKAFINGEQENFRIGKRIYDFVRQSKTDNKTNTHFGIALLFIVLATALGTMLKKQNVKKFKNFDELKDAIDYVMKKTESNDSVYLHKAINLANVRVSENVDKFDVRARNFAALVRKENVKFYDLLKICSDKDLIAKELTTKMDISFGYLVFLKNFSGVSREISRKKILFLYLNLLSKEPDTLIVKKYGINKAKEVSKMAKEVIAKNLAIEKFSDYMYKNNINPGSTADITANIVFLCLLKKFINL</sequence>
<feature type="transmembrane region" description="Helical" evidence="1">
    <location>
        <begin position="115"/>
        <end position="134"/>
    </location>
</feature>
<dbReference type="InterPro" id="IPR002736">
    <property type="entry name" value="CitG"/>
</dbReference>
<proteinExistence type="predicted"/>
<dbReference type="AlphaFoldDB" id="A0A098EAK3"/>
<evidence type="ECO:0000256" key="1">
    <source>
        <dbReference type="SAM" id="Phobius"/>
    </source>
</evidence>
<dbReference type="EMBL" id="CCXY01000237">
    <property type="protein sequence ID" value="CEG13027.1"/>
    <property type="molecule type" value="Genomic_DNA"/>
</dbReference>
<reference evidence="2" key="1">
    <citation type="submission" date="2014-09" db="EMBL/GenBank/DDBJ databases">
        <authorList>
            <person name="Probst J Alexander"/>
        </authorList>
    </citation>
    <scope>NUCLEOTIDE SEQUENCE</scope>
</reference>
<keyword evidence="1" id="KW-1133">Transmembrane helix</keyword>
<dbReference type="PANTHER" id="PTHR42280">
    <property type="entry name" value="CITG FAMILY PROTEIN"/>
    <property type="match status" value="1"/>
</dbReference>
<keyword evidence="1" id="KW-0812">Transmembrane</keyword>
<dbReference type="GO" id="GO:0046917">
    <property type="term" value="F:triphosphoribosyl-dephospho-CoA synthase activity"/>
    <property type="evidence" value="ECO:0007669"/>
    <property type="project" value="InterPro"/>
</dbReference>
<dbReference type="Gene3D" id="1.10.4200.10">
    <property type="entry name" value="Triphosphoribosyl-dephospho-CoA protein"/>
    <property type="match status" value="1"/>
</dbReference>
<name>A0A098EAK3_9ZZZZ</name>
<accession>A0A098EAK3</accession>
<gene>
    <name evidence="2" type="ORF">MSIBF_A3110005</name>
</gene>
<protein>
    <recommendedName>
        <fullName evidence="3">Triphosphoribosyl-dephospho-CoA synthase</fullName>
    </recommendedName>
</protein>
<evidence type="ECO:0000313" key="2">
    <source>
        <dbReference type="EMBL" id="CEG13027.1"/>
    </source>
</evidence>
<dbReference type="GO" id="GO:0005524">
    <property type="term" value="F:ATP binding"/>
    <property type="evidence" value="ECO:0007669"/>
    <property type="project" value="InterPro"/>
</dbReference>
<dbReference type="Pfam" id="PF01874">
    <property type="entry name" value="CitG"/>
    <property type="match status" value="1"/>
</dbReference>
<dbReference type="PANTHER" id="PTHR42280:SF1">
    <property type="entry name" value="CITG FAMILY PROTEIN"/>
    <property type="match status" value="1"/>
</dbReference>
<keyword evidence="1" id="KW-0472">Membrane</keyword>
<organism evidence="2">
    <name type="scientific">groundwater metagenome</name>
    <dbReference type="NCBI Taxonomy" id="717931"/>
    <lineage>
        <taxon>unclassified sequences</taxon>
        <taxon>metagenomes</taxon>
        <taxon>ecological metagenomes</taxon>
    </lineage>
</organism>